<feature type="compositionally biased region" description="Polar residues" evidence="1">
    <location>
        <begin position="116"/>
        <end position="129"/>
    </location>
</feature>
<feature type="compositionally biased region" description="Basic and acidic residues" evidence="1">
    <location>
        <begin position="499"/>
        <end position="508"/>
    </location>
</feature>
<dbReference type="OrthoDB" id="5350410at2759"/>
<comment type="caution">
    <text evidence="3">The sequence shown here is derived from an EMBL/GenBank/DDBJ whole genome shotgun (WGS) entry which is preliminary data.</text>
</comment>
<evidence type="ECO:0000313" key="3">
    <source>
        <dbReference type="EMBL" id="KAG9241373.1"/>
    </source>
</evidence>
<feature type="region of interest" description="Disordered" evidence="1">
    <location>
        <begin position="338"/>
        <end position="358"/>
    </location>
</feature>
<feature type="region of interest" description="Disordered" evidence="1">
    <location>
        <begin position="403"/>
        <end position="430"/>
    </location>
</feature>
<feature type="region of interest" description="Disordered" evidence="1">
    <location>
        <begin position="81"/>
        <end position="178"/>
    </location>
</feature>
<organism evidence="3 4">
    <name type="scientific">Calycina marina</name>
    <dbReference type="NCBI Taxonomy" id="1763456"/>
    <lineage>
        <taxon>Eukaryota</taxon>
        <taxon>Fungi</taxon>
        <taxon>Dikarya</taxon>
        <taxon>Ascomycota</taxon>
        <taxon>Pezizomycotina</taxon>
        <taxon>Leotiomycetes</taxon>
        <taxon>Helotiales</taxon>
        <taxon>Pezizellaceae</taxon>
        <taxon>Calycina</taxon>
    </lineage>
</organism>
<evidence type="ECO:0000256" key="1">
    <source>
        <dbReference type="SAM" id="MobiDB-lite"/>
    </source>
</evidence>
<feature type="compositionally biased region" description="Polar residues" evidence="1">
    <location>
        <begin position="81"/>
        <end position="90"/>
    </location>
</feature>
<dbReference type="CDD" id="cd02859">
    <property type="entry name" value="E_set_AMPKbeta_like_N"/>
    <property type="match status" value="1"/>
</dbReference>
<keyword evidence="4" id="KW-1185">Reference proteome</keyword>
<feature type="compositionally biased region" description="Polar residues" evidence="1">
    <location>
        <begin position="478"/>
        <end position="495"/>
    </location>
</feature>
<protein>
    <recommendedName>
        <fullName evidence="2">AMP-activated protein kinase glycogen-binding domain-containing protein</fullName>
    </recommendedName>
</protein>
<evidence type="ECO:0000259" key="2">
    <source>
        <dbReference type="Pfam" id="PF16561"/>
    </source>
</evidence>
<proteinExistence type="predicted"/>
<reference evidence="3" key="1">
    <citation type="journal article" date="2021" name="IMA Fungus">
        <title>Genomic characterization of three marine fungi, including Emericellopsis atlantica sp. nov. with signatures of a generalist lifestyle and marine biomass degradation.</title>
        <authorList>
            <person name="Hagestad O.C."/>
            <person name="Hou L."/>
            <person name="Andersen J.H."/>
            <person name="Hansen E.H."/>
            <person name="Altermark B."/>
            <person name="Li C."/>
            <person name="Kuhnert E."/>
            <person name="Cox R.J."/>
            <person name="Crous P.W."/>
            <person name="Spatafora J.W."/>
            <person name="Lail K."/>
            <person name="Amirebrahimi M."/>
            <person name="Lipzen A."/>
            <person name="Pangilinan J."/>
            <person name="Andreopoulos W."/>
            <person name="Hayes R.D."/>
            <person name="Ng V."/>
            <person name="Grigoriev I.V."/>
            <person name="Jackson S.A."/>
            <person name="Sutton T.D.S."/>
            <person name="Dobson A.D.W."/>
            <person name="Rama T."/>
        </authorList>
    </citation>
    <scope>NUCLEOTIDE SEQUENCE</scope>
    <source>
        <strain evidence="3">TRa3180A</strain>
    </source>
</reference>
<feature type="region of interest" description="Disordered" evidence="1">
    <location>
        <begin position="446"/>
        <end position="529"/>
    </location>
</feature>
<dbReference type="SUPFAM" id="SSF81296">
    <property type="entry name" value="E set domains"/>
    <property type="match status" value="1"/>
</dbReference>
<feature type="compositionally biased region" description="Basic and acidic residues" evidence="1">
    <location>
        <begin position="283"/>
        <end position="295"/>
    </location>
</feature>
<dbReference type="InterPro" id="IPR032640">
    <property type="entry name" value="AMPK1_CBM"/>
</dbReference>
<dbReference type="InterPro" id="IPR014756">
    <property type="entry name" value="Ig_E-set"/>
</dbReference>
<feature type="compositionally biased region" description="Basic and acidic residues" evidence="1">
    <location>
        <begin position="96"/>
        <end position="112"/>
    </location>
</feature>
<gene>
    <name evidence="3" type="ORF">BJ878DRAFT_545315</name>
</gene>
<name>A0A9P7YWN3_9HELO</name>
<feature type="region of interest" description="Disordered" evidence="1">
    <location>
        <begin position="272"/>
        <end position="304"/>
    </location>
</feature>
<feature type="compositionally biased region" description="Polar residues" evidence="1">
    <location>
        <begin position="510"/>
        <end position="529"/>
    </location>
</feature>
<dbReference type="Gene3D" id="2.60.40.10">
    <property type="entry name" value="Immunoglobulins"/>
    <property type="match status" value="1"/>
</dbReference>
<dbReference type="InterPro" id="IPR013783">
    <property type="entry name" value="Ig-like_fold"/>
</dbReference>
<dbReference type="AlphaFoldDB" id="A0A9P7YWN3"/>
<feature type="compositionally biased region" description="Basic and acidic residues" evidence="1">
    <location>
        <begin position="154"/>
        <end position="170"/>
    </location>
</feature>
<accession>A0A9P7YWN3</accession>
<feature type="domain" description="AMP-activated protein kinase glycogen-binding" evidence="2">
    <location>
        <begin position="7"/>
        <end position="92"/>
    </location>
</feature>
<sequence length="553" mass="60350">MAPSVVVLRYVKPGTKPPIYLAGDFSSPEWLPLPMEWYSTNDGEYEFHKDINVLEGQEYQYKFRVGEGEWWTLDENAPTVTDNAGNTNNVLKGPFKYKEETNKDLETPDRPLTRLASMSSEKSRGNSNLEEVKRQRQSMGGGDGPSPVENTPMHSKDDQLKEPEHLRENNDVSPTPSQIESVEMANTAAEVADVAAALGEPKTSDIADTTAKLADVEVAKTAAEVADVAATLDKPQVNIDHFDEDDDDDHDSLADVPRFSYECDLPLDGEPMARKFSAPREAANSRDDSPYEKVVYDPNDPSIEEFPVGREAIYELIRRASRNMKEDEVAIDLQPASSVVGANPQGHTIPSPHMLPNRRDERTASLDSIPEEHGSYREGLLASLPKNPISRYDGHDEAVIEGTASGVDSSGPEDMTPDESPNKEAHISAEPMEQLETTFIESDAKQLGGDGVREVEPEVGPSIIITPATTGPGAGSQKPETATASAVDTGNGQSKLKQRNTENVKVTDRPLSSASSKPSAENAQPDTSESALQKFFSWIGHFFARICGGKRKS</sequence>
<evidence type="ECO:0000313" key="4">
    <source>
        <dbReference type="Proteomes" id="UP000887226"/>
    </source>
</evidence>
<dbReference type="Proteomes" id="UP000887226">
    <property type="component" value="Unassembled WGS sequence"/>
</dbReference>
<dbReference type="Pfam" id="PF16561">
    <property type="entry name" value="AMPK1_CBM"/>
    <property type="match status" value="1"/>
</dbReference>
<dbReference type="EMBL" id="MU254222">
    <property type="protein sequence ID" value="KAG9241373.1"/>
    <property type="molecule type" value="Genomic_DNA"/>
</dbReference>